<reference evidence="2" key="1">
    <citation type="journal article" date="2024" name="Proc. Natl. Acad. Sci. U.S.A.">
        <title>Extraordinary preservation of gene collinearity over three hundred million years revealed in homosporous lycophytes.</title>
        <authorList>
            <person name="Li C."/>
            <person name="Wickell D."/>
            <person name="Kuo L.Y."/>
            <person name="Chen X."/>
            <person name="Nie B."/>
            <person name="Liao X."/>
            <person name="Peng D."/>
            <person name="Ji J."/>
            <person name="Jenkins J."/>
            <person name="Williams M."/>
            <person name="Shu S."/>
            <person name="Plott C."/>
            <person name="Barry K."/>
            <person name="Rajasekar S."/>
            <person name="Grimwood J."/>
            <person name="Han X."/>
            <person name="Sun S."/>
            <person name="Hou Z."/>
            <person name="He W."/>
            <person name="Dai G."/>
            <person name="Sun C."/>
            <person name="Schmutz J."/>
            <person name="Leebens-Mack J.H."/>
            <person name="Li F.W."/>
            <person name="Wang L."/>
        </authorList>
    </citation>
    <scope>NUCLEOTIDE SEQUENCE [LARGE SCALE GENOMIC DNA]</scope>
    <source>
        <strain evidence="2">cv. PW_Plant_1</strain>
    </source>
</reference>
<accession>A0ACC2AVS0</accession>
<evidence type="ECO:0000313" key="2">
    <source>
        <dbReference type="Proteomes" id="UP001162992"/>
    </source>
</evidence>
<gene>
    <name evidence="1" type="ORF">O6H91_19G062500</name>
</gene>
<name>A0ACC2AVS0_DIPCM</name>
<keyword evidence="2" id="KW-1185">Reference proteome</keyword>
<protein>
    <submittedName>
        <fullName evidence="1">Uncharacterized protein</fullName>
    </submittedName>
</protein>
<evidence type="ECO:0000313" key="1">
    <source>
        <dbReference type="EMBL" id="KAJ7521652.1"/>
    </source>
</evidence>
<organism evidence="1 2">
    <name type="scientific">Diphasiastrum complanatum</name>
    <name type="common">Issler's clubmoss</name>
    <name type="synonym">Lycopodium complanatum</name>
    <dbReference type="NCBI Taxonomy" id="34168"/>
    <lineage>
        <taxon>Eukaryota</taxon>
        <taxon>Viridiplantae</taxon>
        <taxon>Streptophyta</taxon>
        <taxon>Embryophyta</taxon>
        <taxon>Tracheophyta</taxon>
        <taxon>Lycopodiopsida</taxon>
        <taxon>Lycopodiales</taxon>
        <taxon>Lycopodiaceae</taxon>
        <taxon>Lycopodioideae</taxon>
        <taxon>Diphasiastrum</taxon>
    </lineage>
</organism>
<dbReference type="EMBL" id="CM055110">
    <property type="protein sequence ID" value="KAJ7521652.1"/>
    <property type="molecule type" value="Genomic_DNA"/>
</dbReference>
<comment type="caution">
    <text evidence="1">The sequence shown here is derived from an EMBL/GenBank/DDBJ whole genome shotgun (WGS) entry which is preliminary data.</text>
</comment>
<sequence length="302" mass="33364">MSAGRLTYWCHECGSTVQPRRRRGLVCPSCRGGFLEEMVQPATGGYSGMRSATTERRGNYDPPWGFSDLNQRQRSNNGLGTDPGFSPFFDAMTTIIQQMANPQPRGGRRRMDADSSDPMVLLQREMENFFGDGGRMDPFHDSGPPGRGARRLPGHLGDYFFGPNLDQLMQHLAENDPNRYGTPPASQSAVDAMPSIRITREHLRSDSAECAVCKEQFAVGAVVREMPCKHLYHGDCILPWLALHNSCPVCRYEMPSADDSRTSAQGGAMGRSNTSVRRTSATANGSGGGRRMPFNLPWPFRL</sequence>
<proteinExistence type="predicted"/>
<dbReference type="Proteomes" id="UP001162992">
    <property type="component" value="Chromosome 19"/>
</dbReference>